<sequence length="207" mass="23694">MLVLDDPTPYDAIMDQAAENVAKLERDIAMASWPDTEMRDFSLQYNAYNLTELMRAYPAIEWQSYLDGFLSPHSNESKIAAEKIVLTQPSYFGWLNSLVKSTNRAQKANTTATIVNYMITQILFEDADFIGPYMKKIAVEANYVPYVQRRGHGTKKIGRRRSRRFDEEDERTLACVDLIMTLMPYGPGAFLILPALAFSWMQSNKII</sequence>
<dbReference type="Pfam" id="PF05649">
    <property type="entry name" value="Peptidase_M13_N"/>
    <property type="match status" value="1"/>
</dbReference>
<proteinExistence type="predicted"/>
<keyword evidence="1" id="KW-0812">Transmembrane</keyword>
<dbReference type="Proteomes" id="UP000230423">
    <property type="component" value="Unassembled WGS sequence"/>
</dbReference>
<name>A0A2G9U444_TELCI</name>
<keyword evidence="1" id="KW-1133">Transmembrane helix</keyword>
<dbReference type="SUPFAM" id="SSF55486">
    <property type="entry name" value="Metalloproteases ('zincins'), catalytic domain"/>
    <property type="match status" value="1"/>
</dbReference>
<dbReference type="Gene3D" id="1.10.1380.10">
    <property type="entry name" value="Neutral endopeptidase , domain2"/>
    <property type="match status" value="1"/>
</dbReference>
<evidence type="ECO:0000256" key="1">
    <source>
        <dbReference type="SAM" id="Phobius"/>
    </source>
</evidence>
<keyword evidence="1" id="KW-0472">Membrane</keyword>
<feature type="domain" description="Peptidase M13 N-terminal" evidence="2">
    <location>
        <begin position="15"/>
        <end position="190"/>
    </location>
</feature>
<feature type="transmembrane region" description="Helical" evidence="1">
    <location>
        <begin position="182"/>
        <end position="201"/>
    </location>
</feature>
<dbReference type="AlphaFoldDB" id="A0A2G9U444"/>
<evidence type="ECO:0000313" key="3">
    <source>
        <dbReference type="EMBL" id="PIO65017.1"/>
    </source>
</evidence>
<reference evidence="3 4" key="1">
    <citation type="submission" date="2015-09" db="EMBL/GenBank/DDBJ databases">
        <title>Draft genome of the parasitic nematode Teladorsagia circumcincta isolate WARC Sus (inbred).</title>
        <authorList>
            <person name="Mitreva M."/>
        </authorList>
    </citation>
    <scope>NUCLEOTIDE SEQUENCE [LARGE SCALE GENOMIC DNA]</scope>
    <source>
        <strain evidence="3 4">S</strain>
    </source>
</reference>
<gene>
    <name evidence="3" type="ORF">TELCIR_13334</name>
</gene>
<keyword evidence="4" id="KW-1185">Reference proteome</keyword>
<dbReference type="OrthoDB" id="5865906at2759"/>
<protein>
    <recommendedName>
        <fullName evidence="2">Peptidase M13 N-terminal domain-containing protein</fullName>
    </recommendedName>
</protein>
<accession>A0A2G9U444</accession>
<dbReference type="InterPro" id="IPR042089">
    <property type="entry name" value="Peptidase_M13_dom_2"/>
</dbReference>
<dbReference type="GO" id="GO:0006508">
    <property type="term" value="P:proteolysis"/>
    <property type="evidence" value="ECO:0007669"/>
    <property type="project" value="InterPro"/>
</dbReference>
<evidence type="ECO:0000259" key="2">
    <source>
        <dbReference type="Pfam" id="PF05649"/>
    </source>
</evidence>
<dbReference type="InterPro" id="IPR008753">
    <property type="entry name" value="Peptidase_M13_N"/>
</dbReference>
<dbReference type="EMBL" id="KZ349375">
    <property type="protein sequence ID" value="PIO65017.1"/>
    <property type="molecule type" value="Genomic_DNA"/>
</dbReference>
<evidence type="ECO:0000313" key="4">
    <source>
        <dbReference type="Proteomes" id="UP000230423"/>
    </source>
</evidence>
<organism evidence="3 4">
    <name type="scientific">Teladorsagia circumcincta</name>
    <name type="common">Brown stomach worm</name>
    <name type="synonym">Ostertagia circumcincta</name>
    <dbReference type="NCBI Taxonomy" id="45464"/>
    <lineage>
        <taxon>Eukaryota</taxon>
        <taxon>Metazoa</taxon>
        <taxon>Ecdysozoa</taxon>
        <taxon>Nematoda</taxon>
        <taxon>Chromadorea</taxon>
        <taxon>Rhabditida</taxon>
        <taxon>Rhabditina</taxon>
        <taxon>Rhabditomorpha</taxon>
        <taxon>Strongyloidea</taxon>
        <taxon>Trichostrongylidae</taxon>
        <taxon>Teladorsagia</taxon>
    </lineage>
</organism>